<dbReference type="EMBL" id="JBHSMF010000002">
    <property type="protein sequence ID" value="MFC5496095.1"/>
    <property type="molecule type" value="Genomic_DNA"/>
</dbReference>
<reference evidence="11" key="1">
    <citation type="journal article" date="2019" name="Int. J. Syst. Evol. Microbiol.">
        <title>The Global Catalogue of Microorganisms (GCM) 10K type strain sequencing project: providing services to taxonomists for standard genome sequencing and annotation.</title>
        <authorList>
            <consortium name="The Broad Institute Genomics Platform"/>
            <consortium name="The Broad Institute Genome Sequencing Center for Infectious Disease"/>
            <person name="Wu L."/>
            <person name="Ma J."/>
        </authorList>
    </citation>
    <scope>NUCLEOTIDE SEQUENCE [LARGE SCALE GENOMIC DNA]</scope>
    <source>
        <strain evidence="11">CCUG 57401</strain>
    </source>
</reference>
<keyword evidence="11" id="KW-1185">Reference proteome</keyword>
<protein>
    <recommendedName>
        <fullName evidence="2">uroporphyrinogen-III C-methyltransferase</fullName>
        <ecNumber evidence="2">2.1.1.107</ecNumber>
    </recommendedName>
</protein>
<comment type="caution">
    <text evidence="10">The sequence shown here is derived from an EMBL/GenBank/DDBJ whole genome shotgun (WGS) entry which is preliminary data.</text>
</comment>
<dbReference type="InterPro" id="IPR014777">
    <property type="entry name" value="4pyrrole_Mease_sub1"/>
</dbReference>
<evidence type="ECO:0000256" key="5">
    <source>
        <dbReference type="ARBA" id="ARBA00022691"/>
    </source>
</evidence>
<dbReference type="NCBIfam" id="TIGR01469">
    <property type="entry name" value="cobA_cysG_Cterm"/>
    <property type="match status" value="1"/>
</dbReference>
<dbReference type="InterPro" id="IPR003043">
    <property type="entry name" value="Uropor_MeTrfase_CS"/>
</dbReference>
<dbReference type="Pfam" id="PF00590">
    <property type="entry name" value="TP_methylase"/>
    <property type="match status" value="1"/>
</dbReference>
<evidence type="ECO:0000256" key="1">
    <source>
        <dbReference type="ARBA" id="ARBA00005879"/>
    </source>
</evidence>
<dbReference type="SUPFAM" id="SSF53790">
    <property type="entry name" value="Tetrapyrrole methylase"/>
    <property type="match status" value="1"/>
</dbReference>
<evidence type="ECO:0000256" key="6">
    <source>
        <dbReference type="ARBA" id="ARBA00023244"/>
    </source>
</evidence>
<feature type="domain" description="Tetrapyrrole methylase" evidence="9">
    <location>
        <begin position="20"/>
        <end position="230"/>
    </location>
</feature>
<comment type="pathway">
    <text evidence="7">Porphyrin-containing compound metabolism; siroheme biosynthesis; precorrin-2 from uroporphyrinogen III: step 1/1.</text>
</comment>
<evidence type="ECO:0000256" key="4">
    <source>
        <dbReference type="ARBA" id="ARBA00022679"/>
    </source>
</evidence>
<dbReference type="InterPro" id="IPR035996">
    <property type="entry name" value="4pyrrol_Methylase_sf"/>
</dbReference>
<dbReference type="InterPro" id="IPR050161">
    <property type="entry name" value="Siro_Cobalamin_biosynth"/>
</dbReference>
<dbReference type="RefSeq" id="WP_376848127.1">
    <property type="nucleotide sequence ID" value="NZ_JBHSMF010000002.1"/>
</dbReference>
<dbReference type="EC" id="2.1.1.107" evidence="2"/>
<dbReference type="CDD" id="cd11642">
    <property type="entry name" value="SUMT"/>
    <property type="match status" value="1"/>
</dbReference>
<dbReference type="GO" id="GO:0004851">
    <property type="term" value="F:uroporphyrin-III C-methyltransferase activity"/>
    <property type="evidence" value="ECO:0007669"/>
    <property type="project" value="UniProtKB-EC"/>
</dbReference>
<evidence type="ECO:0000256" key="7">
    <source>
        <dbReference type="ARBA" id="ARBA00025705"/>
    </source>
</evidence>
<gene>
    <name evidence="10" type="primary">cobA</name>
    <name evidence="10" type="ORF">ACFPOE_00990</name>
</gene>
<dbReference type="Gene3D" id="3.30.950.10">
    <property type="entry name" value="Methyltransferase, Cobalt-precorrin-4 Transmethylase, Domain 2"/>
    <property type="match status" value="1"/>
</dbReference>
<organism evidence="10 11">
    <name type="scientific">Caenimonas terrae</name>
    <dbReference type="NCBI Taxonomy" id="696074"/>
    <lineage>
        <taxon>Bacteria</taxon>
        <taxon>Pseudomonadati</taxon>
        <taxon>Pseudomonadota</taxon>
        <taxon>Betaproteobacteria</taxon>
        <taxon>Burkholderiales</taxon>
        <taxon>Comamonadaceae</taxon>
        <taxon>Caenimonas</taxon>
    </lineage>
</organism>
<dbReference type="Proteomes" id="UP001596037">
    <property type="component" value="Unassembled WGS sequence"/>
</dbReference>
<dbReference type="Gene3D" id="3.40.1010.10">
    <property type="entry name" value="Cobalt-precorrin-4 Transmethylase, Domain 1"/>
    <property type="match status" value="1"/>
</dbReference>
<keyword evidence="6" id="KW-0627">Porphyrin biosynthesis</keyword>
<proteinExistence type="inferred from homology"/>
<evidence type="ECO:0000256" key="8">
    <source>
        <dbReference type="RuleBase" id="RU003960"/>
    </source>
</evidence>
<keyword evidence="5" id="KW-0949">S-adenosyl-L-methionine</keyword>
<evidence type="ECO:0000256" key="3">
    <source>
        <dbReference type="ARBA" id="ARBA00022603"/>
    </source>
</evidence>
<dbReference type="PROSITE" id="PS00839">
    <property type="entry name" value="SUMT_1"/>
    <property type="match status" value="1"/>
</dbReference>
<dbReference type="NCBIfam" id="NF004790">
    <property type="entry name" value="PRK06136.1"/>
    <property type="match status" value="1"/>
</dbReference>
<name>A0ABW0N6I7_9BURK</name>
<comment type="similarity">
    <text evidence="1 8">Belongs to the precorrin methyltransferase family.</text>
</comment>
<evidence type="ECO:0000259" key="9">
    <source>
        <dbReference type="Pfam" id="PF00590"/>
    </source>
</evidence>
<keyword evidence="3 8" id="KW-0489">Methyltransferase</keyword>
<dbReference type="InterPro" id="IPR014776">
    <property type="entry name" value="4pyrrole_Mease_sub2"/>
</dbReference>
<evidence type="ECO:0000256" key="2">
    <source>
        <dbReference type="ARBA" id="ARBA00012162"/>
    </source>
</evidence>
<dbReference type="InterPro" id="IPR000878">
    <property type="entry name" value="4pyrrol_Mease"/>
</dbReference>
<dbReference type="GO" id="GO:0032259">
    <property type="term" value="P:methylation"/>
    <property type="evidence" value="ECO:0007669"/>
    <property type="project" value="UniProtKB-KW"/>
</dbReference>
<accession>A0ABW0N6I7</accession>
<evidence type="ECO:0000313" key="11">
    <source>
        <dbReference type="Proteomes" id="UP001596037"/>
    </source>
</evidence>
<sequence>MNSFVDMPALLAAYRSARGTVYLVGAGPGDPELLTLKAARLLAEADVVVYDHLVGPEVLALVGPQARRIYVGKERSRHTLAQPDINALLVRLAREARCVVRLKGGDPFVFGRGGEELQVLAAQGVRFEVVPGITAACGVAAYAGIPLTHRDHAHSCTFVTGHLKDGSCDLDWPALARPGQTVVIYMGLAGLPAICERLIAHGLPPDWPAAVVEQGTLAGQRVVSATLATLADAVAAAGLESPCLTIVGEVVRLRDELAWFEPRTESAGIAASQPLTAGA</sequence>
<keyword evidence="4 8" id="KW-0808">Transferase</keyword>
<evidence type="ECO:0000313" key="10">
    <source>
        <dbReference type="EMBL" id="MFC5496095.1"/>
    </source>
</evidence>
<dbReference type="PANTHER" id="PTHR45790">
    <property type="entry name" value="SIROHEME SYNTHASE-RELATED"/>
    <property type="match status" value="1"/>
</dbReference>
<dbReference type="InterPro" id="IPR006366">
    <property type="entry name" value="CobA/CysG_C"/>
</dbReference>
<dbReference type="PANTHER" id="PTHR45790:SF3">
    <property type="entry name" value="S-ADENOSYL-L-METHIONINE-DEPENDENT UROPORPHYRINOGEN III METHYLTRANSFERASE, CHLOROPLASTIC"/>
    <property type="match status" value="1"/>
</dbReference>
<dbReference type="PROSITE" id="PS00840">
    <property type="entry name" value="SUMT_2"/>
    <property type="match status" value="1"/>
</dbReference>